<gene>
    <name evidence="2" type="ORF">BZB76_2977</name>
</gene>
<keyword evidence="3" id="KW-1185">Reference proteome</keyword>
<organism evidence="2 3">
    <name type="scientific">Actinomadura pelletieri DSM 43383</name>
    <dbReference type="NCBI Taxonomy" id="1120940"/>
    <lineage>
        <taxon>Bacteria</taxon>
        <taxon>Bacillati</taxon>
        <taxon>Actinomycetota</taxon>
        <taxon>Actinomycetes</taxon>
        <taxon>Streptosporangiales</taxon>
        <taxon>Thermomonosporaceae</taxon>
        <taxon>Actinomadura</taxon>
    </lineage>
</organism>
<feature type="region of interest" description="Disordered" evidence="1">
    <location>
        <begin position="1"/>
        <end position="119"/>
    </location>
</feature>
<dbReference type="Proteomes" id="UP000274601">
    <property type="component" value="Unassembled WGS sequence"/>
</dbReference>
<name>A0A495QNA2_9ACTN</name>
<dbReference type="EMBL" id="RBWU01000003">
    <property type="protein sequence ID" value="RKS74463.1"/>
    <property type="molecule type" value="Genomic_DNA"/>
</dbReference>
<evidence type="ECO:0000313" key="3">
    <source>
        <dbReference type="Proteomes" id="UP000274601"/>
    </source>
</evidence>
<comment type="caution">
    <text evidence="2">The sequence shown here is derived from an EMBL/GenBank/DDBJ whole genome shotgun (WGS) entry which is preliminary data.</text>
</comment>
<protein>
    <submittedName>
        <fullName evidence="2">Uncharacterized protein</fullName>
    </submittedName>
</protein>
<dbReference type="AlphaFoldDB" id="A0A495QNA2"/>
<feature type="compositionally biased region" description="Polar residues" evidence="1">
    <location>
        <begin position="72"/>
        <end position="81"/>
    </location>
</feature>
<evidence type="ECO:0000256" key="1">
    <source>
        <dbReference type="SAM" id="MobiDB-lite"/>
    </source>
</evidence>
<reference evidence="2 3" key="1">
    <citation type="submission" date="2018-10" db="EMBL/GenBank/DDBJ databases">
        <title>Genomic Encyclopedia of Archaeal and Bacterial Type Strains, Phase II (KMG-II): from individual species to whole genera.</title>
        <authorList>
            <person name="Goeker M."/>
        </authorList>
    </citation>
    <scope>NUCLEOTIDE SEQUENCE [LARGE SCALE GENOMIC DNA]</scope>
    <source>
        <strain evidence="2 3">DSM 43383</strain>
    </source>
</reference>
<proteinExistence type="predicted"/>
<accession>A0A495QNA2</accession>
<sequence length="198" mass="21824">MNVHGPAPRPGPRPPRRLKELLSGEHPTGVGHKELQQIELGNRKGGTTTTNDRRPTGGIESDLPGPEHPRSLSRNSATQSVRDGARENTRTEGPSNPMVTKRTGITGLQRPGDRDDRRRMRRVGNAPIKITGHRGNRQIEHDNIGTPTRSSPRGPRRIGLDLHVEALTSQVPALHLGDRRVMLDDEDDPVAAHARPFR</sequence>
<evidence type="ECO:0000313" key="2">
    <source>
        <dbReference type="EMBL" id="RKS74463.1"/>
    </source>
</evidence>